<proteinExistence type="predicted"/>
<protein>
    <submittedName>
        <fullName evidence="1">Uncharacterized protein</fullName>
    </submittedName>
</protein>
<sequence length="36" mass="4057">MSQGDEWAHRTPLGKRANWYGNQLLTSAPKLTKTAK</sequence>
<dbReference type="Proteomes" id="UP001258181">
    <property type="component" value="Unassembled WGS sequence"/>
</dbReference>
<dbReference type="EMBL" id="JAVDWA010000005">
    <property type="protein sequence ID" value="MDR7073907.1"/>
    <property type="molecule type" value="Genomic_DNA"/>
</dbReference>
<evidence type="ECO:0000313" key="1">
    <source>
        <dbReference type="EMBL" id="MDR7073907.1"/>
    </source>
</evidence>
<gene>
    <name evidence="1" type="ORF">J2X07_002897</name>
</gene>
<evidence type="ECO:0000313" key="2">
    <source>
        <dbReference type="Proteomes" id="UP001258181"/>
    </source>
</evidence>
<comment type="caution">
    <text evidence="1">The sequence shown here is derived from an EMBL/GenBank/DDBJ whole genome shotgun (WGS) entry which is preliminary data.</text>
</comment>
<organism evidence="1 2">
    <name type="scientific">Fictibacillus barbaricus</name>
    <dbReference type="NCBI Taxonomy" id="182136"/>
    <lineage>
        <taxon>Bacteria</taxon>
        <taxon>Bacillati</taxon>
        <taxon>Bacillota</taxon>
        <taxon>Bacilli</taxon>
        <taxon>Bacillales</taxon>
        <taxon>Fictibacillaceae</taxon>
        <taxon>Fictibacillus</taxon>
    </lineage>
</organism>
<reference evidence="1 2" key="1">
    <citation type="submission" date="2023-07" db="EMBL/GenBank/DDBJ databases">
        <title>Sorghum-associated microbial communities from plants grown in Nebraska, USA.</title>
        <authorList>
            <person name="Schachtman D."/>
        </authorList>
    </citation>
    <scope>NUCLEOTIDE SEQUENCE [LARGE SCALE GENOMIC DNA]</scope>
    <source>
        <strain evidence="1 2">BE211</strain>
    </source>
</reference>
<accession>A0ABU1U335</accession>
<name>A0ABU1U335_9BACL</name>
<keyword evidence="2" id="KW-1185">Reference proteome</keyword>